<gene>
    <name evidence="1" type="ORF">IAB80_06660</name>
</gene>
<name>A0A9D9NM54_9BACT</name>
<evidence type="ECO:0008006" key="3">
    <source>
        <dbReference type="Google" id="ProtNLM"/>
    </source>
</evidence>
<accession>A0A9D9NM54</accession>
<organism evidence="1 2">
    <name type="scientific">Candidatus Cryptobacteroides excrementipullorum</name>
    <dbReference type="NCBI Taxonomy" id="2840761"/>
    <lineage>
        <taxon>Bacteria</taxon>
        <taxon>Pseudomonadati</taxon>
        <taxon>Bacteroidota</taxon>
        <taxon>Bacteroidia</taxon>
        <taxon>Bacteroidales</taxon>
        <taxon>Candidatus Cryptobacteroides</taxon>
    </lineage>
</organism>
<sequence>MDLKRLSLDELTGVINLYPWFGAARKELCDRMIRMGGDDWGEEQFSDAAMYVPEPGRISGMLHSASREVYADKDISSVIKKYISDSREGASHSEEATHADTGASVGRARVAGGDYFSQKEYEQVRKEGDSVFSRFAARAKQEMTPEERRAHEEMEFCTETLAQIYAEQGYYEHAIHIYEKLILAYPEKNAYFAALIEKLRTED</sequence>
<proteinExistence type="predicted"/>
<dbReference type="EMBL" id="JADILZ010000059">
    <property type="protein sequence ID" value="MBO8478550.1"/>
    <property type="molecule type" value="Genomic_DNA"/>
</dbReference>
<comment type="caution">
    <text evidence="1">The sequence shown here is derived from an EMBL/GenBank/DDBJ whole genome shotgun (WGS) entry which is preliminary data.</text>
</comment>
<protein>
    <recommendedName>
        <fullName evidence="3">Tetratricopeptide repeat protein</fullName>
    </recommendedName>
</protein>
<evidence type="ECO:0000313" key="2">
    <source>
        <dbReference type="Proteomes" id="UP000823771"/>
    </source>
</evidence>
<reference evidence="1" key="2">
    <citation type="journal article" date="2021" name="PeerJ">
        <title>Extensive microbial diversity within the chicken gut microbiome revealed by metagenomics and culture.</title>
        <authorList>
            <person name="Gilroy R."/>
            <person name="Ravi A."/>
            <person name="Getino M."/>
            <person name="Pursley I."/>
            <person name="Horton D.L."/>
            <person name="Alikhan N.F."/>
            <person name="Baker D."/>
            <person name="Gharbi K."/>
            <person name="Hall N."/>
            <person name="Watson M."/>
            <person name="Adriaenssens E.M."/>
            <person name="Foster-Nyarko E."/>
            <person name="Jarju S."/>
            <person name="Secka A."/>
            <person name="Antonio M."/>
            <person name="Oren A."/>
            <person name="Chaudhuri R.R."/>
            <person name="La Ragione R."/>
            <person name="Hildebrand F."/>
            <person name="Pallen M.J."/>
        </authorList>
    </citation>
    <scope>NUCLEOTIDE SEQUENCE</scope>
    <source>
        <strain evidence="1">2478</strain>
    </source>
</reference>
<dbReference type="AlphaFoldDB" id="A0A9D9NM54"/>
<dbReference type="Proteomes" id="UP000823771">
    <property type="component" value="Unassembled WGS sequence"/>
</dbReference>
<reference evidence="1" key="1">
    <citation type="submission" date="2020-10" db="EMBL/GenBank/DDBJ databases">
        <authorList>
            <person name="Gilroy R."/>
        </authorList>
    </citation>
    <scope>NUCLEOTIDE SEQUENCE</scope>
    <source>
        <strain evidence="1">2478</strain>
    </source>
</reference>
<evidence type="ECO:0000313" key="1">
    <source>
        <dbReference type="EMBL" id="MBO8478550.1"/>
    </source>
</evidence>